<dbReference type="Pfam" id="PF08448">
    <property type="entry name" value="PAS_4"/>
    <property type="match status" value="1"/>
</dbReference>
<dbReference type="EC" id="2.7.13.3" evidence="2"/>
<keyword evidence="3" id="KW-0597">Phosphoprotein</keyword>
<dbReference type="SUPFAM" id="SSF55874">
    <property type="entry name" value="ATPase domain of HSP90 chaperone/DNA topoisomerase II/histidine kinase"/>
    <property type="match status" value="1"/>
</dbReference>
<keyword evidence="6" id="KW-0175">Coiled coil</keyword>
<dbReference type="InterPro" id="IPR035965">
    <property type="entry name" value="PAS-like_dom_sf"/>
</dbReference>
<dbReference type="CDD" id="cd00082">
    <property type="entry name" value="HisKA"/>
    <property type="match status" value="1"/>
</dbReference>
<dbReference type="PANTHER" id="PTHR43304:SF1">
    <property type="entry name" value="PAC DOMAIN-CONTAINING PROTEIN"/>
    <property type="match status" value="1"/>
</dbReference>
<keyword evidence="9" id="KW-1185">Reference proteome</keyword>
<dbReference type="PRINTS" id="PR00344">
    <property type="entry name" value="BCTRLSENSOR"/>
</dbReference>
<dbReference type="AlphaFoldDB" id="A0A934WVQ3"/>
<name>A0A934WVQ3_9BACT</name>
<sequence length="428" mass="49747">MKENQIDFAHLFDSLPGLYLILSKDLTIITANKAYTRATMTNKEDIVGRGMFDVFPDNPEDESADGVSNLSKSLQSVIKNKMPHTMAVQKYDVKRPDGTFEPRYWSPINIPVLDSENEIAYIIHRVEDVTEFVELKKEKARNKEKTIGLEKKVNEMEVEIIKRSGEIQRINNELEDRVKERTSELREKELLLENQNKRLKSQNKELEQFTYITSHDLQEPLRTLISFSQRLEKEYKSELKGRAIQYVDFISKASMRMKELVKVLMDYSRIGKEKEITFVDSGQILEEILSDMSLLINENSAEINIAEMPKLNAYSVELRQLFQNLIGNSIKFRKKDIPPRIKIKASEDEDQWLFSVEDNGIGIEEENIHRLFIIFKRLHNRHEYEGTGIGLAHSKKIVEMHEGNIWVESKFGVGSIFNFTITKNLKQA</sequence>
<dbReference type="GO" id="GO:0000155">
    <property type="term" value="F:phosphorelay sensor kinase activity"/>
    <property type="evidence" value="ECO:0007669"/>
    <property type="project" value="InterPro"/>
</dbReference>
<evidence type="ECO:0000313" key="8">
    <source>
        <dbReference type="EMBL" id="MBK6263811.1"/>
    </source>
</evidence>
<proteinExistence type="predicted"/>
<keyword evidence="4" id="KW-0808">Transferase</keyword>
<dbReference type="Pfam" id="PF02518">
    <property type="entry name" value="HATPase_c"/>
    <property type="match status" value="1"/>
</dbReference>
<dbReference type="InterPro" id="IPR052162">
    <property type="entry name" value="Sensor_kinase/Photoreceptor"/>
</dbReference>
<dbReference type="InterPro" id="IPR036890">
    <property type="entry name" value="HATPase_C_sf"/>
</dbReference>
<dbReference type="Proteomes" id="UP000611723">
    <property type="component" value="Unassembled WGS sequence"/>
</dbReference>
<evidence type="ECO:0000256" key="1">
    <source>
        <dbReference type="ARBA" id="ARBA00000085"/>
    </source>
</evidence>
<evidence type="ECO:0000256" key="6">
    <source>
        <dbReference type="SAM" id="Coils"/>
    </source>
</evidence>
<comment type="caution">
    <text evidence="8">The sequence shown here is derived from an EMBL/GenBank/DDBJ whole genome shotgun (WGS) entry which is preliminary data.</text>
</comment>
<organism evidence="8 9">
    <name type="scientific">Marivirga aurantiaca</name>
    <dbReference type="NCBI Taxonomy" id="2802615"/>
    <lineage>
        <taxon>Bacteria</taxon>
        <taxon>Pseudomonadati</taxon>
        <taxon>Bacteroidota</taxon>
        <taxon>Cytophagia</taxon>
        <taxon>Cytophagales</taxon>
        <taxon>Marivirgaceae</taxon>
        <taxon>Marivirga</taxon>
    </lineage>
</organism>
<dbReference type="PANTHER" id="PTHR43304">
    <property type="entry name" value="PHYTOCHROME-LIKE PROTEIN CPH1"/>
    <property type="match status" value="1"/>
</dbReference>
<reference evidence="8" key="1">
    <citation type="submission" date="2021-01" db="EMBL/GenBank/DDBJ databases">
        <title>Marivirga aurantiaca sp. nov., isolated from intertidal surface sediments.</title>
        <authorList>
            <person name="Zhang M."/>
        </authorList>
    </citation>
    <scope>NUCLEOTIDE SEQUENCE</scope>
    <source>
        <strain evidence="8">S37H4</strain>
    </source>
</reference>
<dbReference type="RefSeq" id="WP_201429497.1">
    <property type="nucleotide sequence ID" value="NZ_JAEQBW010000001.1"/>
</dbReference>
<comment type="catalytic activity">
    <reaction evidence="1">
        <text>ATP + protein L-histidine = ADP + protein N-phospho-L-histidine.</text>
        <dbReference type="EC" id="2.7.13.3"/>
    </reaction>
</comment>
<dbReference type="InterPro" id="IPR003594">
    <property type="entry name" value="HATPase_dom"/>
</dbReference>
<keyword evidence="5" id="KW-0418">Kinase</keyword>
<accession>A0A934WVQ3</accession>
<dbReference type="SUPFAM" id="SSF47384">
    <property type="entry name" value="Homodimeric domain of signal transducing histidine kinase"/>
    <property type="match status" value="1"/>
</dbReference>
<evidence type="ECO:0000256" key="3">
    <source>
        <dbReference type="ARBA" id="ARBA00022553"/>
    </source>
</evidence>
<dbReference type="SMART" id="SM00388">
    <property type="entry name" value="HisKA"/>
    <property type="match status" value="1"/>
</dbReference>
<feature type="coiled-coil region" evidence="6">
    <location>
        <begin position="171"/>
        <end position="209"/>
    </location>
</feature>
<dbReference type="Gene3D" id="3.30.450.20">
    <property type="entry name" value="PAS domain"/>
    <property type="match status" value="1"/>
</dbReference>
<dbReference type="InterPro" id="IPR013656">
    <property type="entry name" value="PAS_4"/>
</dbReference>
<dbReference type="InterPro" id="IPR036097">
    <property type="entry name" value="HisK_dim/P_sf"/>
</dbReference>
<dbReference type="InterPro" id="IPR004358">
    <property type="entry name" value="Sig_transdc_His_kin-like_C"/>
</dbReference>
<gene>
    <name evidence="8" type="ORF">JKA74_02085</name>
</gene>
<dbReference type="Pfam" id="PF00512">
    <property type="entry name" value="HisKA"/>
    <property type="match status" value="1"/>
</dbReference>
<dbReference type="SUPFAM" id="SSF55785">
    <property type="entry name" value="PYP-like sensor domain (PAS domain)"/>
    <property type="match status" value="1"/>
</dbReference>
<dbReference type="EMBL" id="JAEQBW010000001">
    <property type="protein sequence ID" value="MBK6263811.1"/>
    <property type="molecule type" value="Genomic_DNA"/>
</dbReference>
<evidence type="ECO:0000256" key="2">
    <source>
        <dbReference type="ARBA" id="ARBA00012438"/>
    </source>
</evidence>
<protein>
    <recommendedName>
        <fullName evidence="2">histidine kinase</fullName>
        <ecNumber evidence="2">2.7.13.3</ecNumber>
    </recommendedName>
</protein>
<evidence type="ECO:0000256" key="5">
    <source>
        <dbReference type="ARBA" id="ARBA00022777"/>
    </source>
</evidence>
<evidence type="ECO:0000259" key="7">
    <source>
        <dbReference type="PROSITE" id="PS50109"/>
    </source>
</evidence>
<dbReference type="Gene3D" id="1.10.287.130">
    <property type="match status" value="1"/>
</dbReference>
<dbReference type="InterPro" id="IPR003661">
    <property type="entry name" value="HisK_dim/P_dom"/>
</dbReference>
<evidence type="ECO:0000256" key="4">
    <source>
        <dbReference type="ARBA" id="ARBA00022679"/>
    </source>
</evidence>
<feature type="domain" description="Histidine kinase" evidence="7">
    <location>
        <begin position="212"/>
        <end position="425"/>
    </location>
</feature>
<dbReference type="FunFam" id="3.30.565.10:FF:000006">
    <property type="entry name" value="Sensor histidine kinase WalK"/>
    <property type="match status" value="1"/>
</dbReference>
<evidence type="ECO:0000313" key="9">
    <source>
        <dbReference type="Proteomes" id="UP000611723"/>
    </source>
</evidence>
<dbReference type="Gene3D" id="3.30.565.10">
    <property type="entry name" value="Histidine kinase-like ATPase, C-terminal domain"/>
    <property type="match status" value="1"/>
</dbReference>
<dbReference type="PROSITE" id="PS50109">
    <property type="entry name" value="HIS_KIN"/>
    <property type="match status" value="1"/>
</dbReference>
<dbReference type="SMART" id="SM00387">
    <property type="entry name" value="HATPase_c"/>
    <property type="match status" value="1"/>
</dbReference>
<dbReference type="InterPro" id="IPR005467">
    <property type="entry name" value="His_kinase_dom"/>
</dbReference>